<sequence>MMHALEDDLCTKRNKHDNHAPESAPMVTQSMSPFIQYYRSKLASLWKPDIHEVAMSKPLPLTIRAIKPSSSLQAKLSRLGFRKVRETDFSLNLYNQKDGAMRTLDIDITQELLSNTWIMAKEELYQSNAEKKYQLGVFLSDARISGEILQQELNSMLPVSILAAALKKTPNLTKQRNLRVLDLCAAPGSKTCQLLNVLDNLLKGTDNKSYMTDFIVVANELASQRASRTQTRCFFQGNATTSHLIVTAGDGRNYANMQCNYFDFILCDVPCSGDGTIRKSPEKLNEWTLDNAQKNKALQKQLLKVGLDRLKATRMGGDAAGILLYSTCSLNPVENDEVVLEVLDELNGNDFYNYEIVDLGDLFNCENANETQGLFLRVLPAASHGGFFVCAIRKMCLKDDIVTGYLSNEGMSSDELVMTRDEKLTFAISPGTKQCCIDLQKVLHGSSVQLIGCGVPVLYQSNNVTSILQEGCVCLSLLSNGNAIPVLDLQLDEKISGSKYTITIPIAELLESCDNLIPGMACIVEHSNSVLPCRILQIDVNKITIEFTARPQIMKRLVKAI</sequence>
<dbReference type="PANTHER" id="PTHR22808">
    <property type="entry name" value="NCL1 YEAST -RELATED NOL1/NOP2/FMU SUN DOMAIN-CONTAINING"/>
    <property type="match status" value="1"/>
</dbReference>
<keyword evidence="3 5" id="KW-0949">S-adenosyl-L-methionine</keyword>
<keyword evidence="4 5" id="KW-0694">RNA-binding</keyword>
<comment type="caution">
    <text evidence="8">The sequence shown here is derived from an EMBL/GenBank/DDBJ whole genome shotgun (WGS) entry which is preliminary data.</text>
</comment>
<dbReference type="InterPro" id="IPR023267">
    <property type="entry name" value="RCMT"/>
</dbReference>
<protein>
    <recommendedName>
        <fullName evidence="7">SAM-dependent MTase RsmB/NOP-type domain-containing protein</fullName>
    </recommendedName>
</protein>
<dbReference type="EMBL" id="JALLPJ020001301">
    <property type="protein sequence ID" value="KAL3770762.1"/>
    <property type="molecule type" value="Genomic_DNA"/>
</dbReference>
<dbReference type="Pfam" id="PF01189">
    <property type="entry name" value="Methyltr_RsmB-F"/>
    <property type="match status" value="1"/>
</dbReference>
<feature type="domain" description="SAM-dependent MTase RsmB/NOP-type" evidence="7">
    <location>
        <begin position="51"/>
        <end position="395"/>
    </location>
</feature>
<dbReference type="GO" id="GO:0032259">
    <property type="term" value="P:methylation"/>
    <property type="evidence" value="ECO:0007669"/>
    <property type="project" value="UniProtKB-KW"/>
</dbReference>
<dbReference type="Gene3D" id="3.40.50.150">
    <property type="entry name" value="Vaccinia Virus protein VP39"/>
    <property type="match status" value="1"/>
</dbReference>
<reference evidence="8 9" key="1">
    <citation type="submission" date="2024-10" db="EMBL/GenBank/DDBJ databases">
        <title>Updated reference genomes for cyclostephanoid diatoms.</title>
        <authorList>
            <person name="Roberts W.R."/>
            <person name="Alverson A.J."/>
        </authorList>
    </citation>
    <scope>NUCLEOTIDE SEQUENCE [LARGE SCALE GENOMIC DNA]</scope>
    <source>
        <strain evidence="8 9">AJA010-31</strain>
    </source>
</reference>
<gene>
    <name evidence="8" type="ORF">ACHAWO_007762</name>
</gene>
<evidence type="ECO:0000313" key="8">
    <source>
        <dbReference type="EMBL" id="KAL3770762.1"/>
    </source>
</evidence>
<dbReference type="AlphaFoldDB" id="A0ABD3N4M8"/>
<dbReference type="InterPro" id="IPR001678">
    <property type="entry name" value="MeTrfase_RsmB-F_NOP2_dom"/>
</dbReference>
<dbReference type="PANTHER" id="PTHR22808:SF1">
    <property type="entry name" value="RNA CYTOSINE-C(5)-METHYLTRANSFERASE NSUN2-RELATED"/>
    <property type="match status" value="1"/>
</dbReference>
<keyword evidence="2 5" id="KW-0808">Transferase</keyword>
<feature type="binding site" evidence="5">
    <location>
        <position position="250"/>
    </location>
    <ligand>
        <name>S-adenosyl-L-methionine</name>
        <dbReference type="ChEBI" id="CHEBI:59789"/>
    </ligand>
</feature>
<dbReference type="SUPFAM" id="SSF53335">
    <property type="entry name" value="S-adenosyl-L-methionine-dependent methyltransferases"/>
    <property type="match status" value="1"/>
</dbReference>
<evidence type="ECO:0000313" key="9">
    <source>
        <dbReference type="Proteomes" id="UP001530400"/>
    </source>
</evidence>
<feature type="compositionally biased region" description="Basic and acidic residues" evidence="6">
    <location>
        <begin position="1"/>
        <end position="11"/>
    </location>
</feature>
<keyword evidence="9" id="KW-1185">Reference proteome</keyword>
<proteinExistence type="inferred from homology"/>
<feature type="binding site" evidence="5">
    <location>
        <position position="268"/>
    </location>
    <ligand>
        <name>S-adenosyl-L-methionine</name>
        <dbReference type="ChEBI" id="CHEBI:59789"/>
    </ligand>
</feature>
<dbReference type="InterPro" id="IPR029063">
    <property type="entry name" value="SAM-dependent_MTases_sf"/>
</dbReference>
<keyword evidence="1 5" id="KW-0489">Methyltransferase</keyword>
<accession>A0ABD3N4M8</accession>
<feature type="active site" description="Nucleophile" evidence="5">
    <location>
        <position position="328"/>
    </location>
</feature>
<feature type="binding site" evidence="5">
    <location>
        <begin position="184"/>
        <end position="190"/>
    </location>
    <ligand>
        <name>S-adenosyl-L-methionine</name>
        <dbReference type="ChEBI" id="CHEBI:59789"/>
    </ligand>
</feature>
<dbReference type="GO" id="GO:0003723">
    <property type="term" value="F:RNA binding"/>
    <property type="evidence" value="ECO:0007669"/>
    <property type="project" value="UniProtKB-UniRule"/>
</dbReference>
<evidence type="ECO:0000256" key="5">
    <source>
        <dbReference type="PROSITE-ProRule" id="PRU01023"/>
    </source>
</evidence>
<dbReference type="Proteomes" id="UP001530400">
    <property type="component" value="Unassembled WGS sequence"/>
</dbReference>
<evidence type="ECO:0000256" key="6">
    <source>
        <dbReference type="SAM" id="MobiDB-lite"/>
    </source>
</evidence>
<dbReference type="InterPro" id="IPR049560">
    <property type="entry name" value="MeTrfase_RsmB-F_NOP2_cat"/>
</dbReference>
<evidence type="ECO:0000259" key="7">
    <source>
        <dbReference type="PROSITE" id="PS51686"/>
    </source>
</evidence>
<comment type="similarity">
    <text evidence="5">Belongs to the class I-like SAM-binding methyltransferase superfamily. RsmB/NOP family.</text>
</comment>
<dbReference type="PRINTS" id="PR02008">
    <property type="entry name" value="RCMTFAMILY"/>
</dbReference>
<evidence type="ECO:0000256" key="4">
    <source>
        <dbReference type="ARBA" id="ARBA00022884"/>
    </source>
</evidence>
<feature type="binding site" evidence="5">
    <location>
        <position position="220"/>
    </location>
    <ligand>
        <name>S-adenosyl-L-methionine</name>
        <dbReference type="ChEBI" id="CHEBI:59789"/>
    </ligand>
</feature>
<evidence type="ECO:0000256" key="1">
    <source>
        <dbReference type="ARBA" id="ARBA00022603"/>
    </source>
</evidence>
<feature type="region of interest" description="Disordered" evidence="6">
    <location>
        <begin position="1"/>
        <end position="26"/>
    </location>
</feature>
<dbReference type="GO" id="GO:0008168">
    <property type="term" value="F:methyltransferase activity"/>
    <property type="evidence" value="ECO:0007669"/>
    <property type="project" value="UniProtKB-KW"/>
</dbReference>
<name>A0ABD3N4M8_9STRA</name>
<dbReference type="PROSITE" id="PS51686">
    <property type="entry name" value="SAM_MT_RSMB_NOP"/>
    <property type="match status" value="1"/>
</dbReference>
<evidence type="ECO:0000256" key="3">
    <source>
        <dbReference type="ARBA" id="ARBA00022691"/>
    </source>
</evidence>
<organism evidence="8 9">
    <name type="scientific">Cyclotella atomus</name>
    <dbReference type="NCBI Taxonomy" id="382360"/>
    <lineage>
        <taxon>Eukaryota</taxon>
        <taxon>Sar</taxon>
        <taxon>Stramenopiles</taxon>
        <taxon>Ochrophyta</taxon>
        <taxon>Bacillariophyta</taxon>
        <taxon>Coscinodiscophyceae</taxon>
        <taxon>Thalassiosirophycidae</taxon>
        <taxon>Stephanodiscales</taxon>
        <taxon>Stephanodiscaceae</taxon>
        <taxon>Cyclotella</taxon>
    </lineage>
</organism>
<evidence type="ECO:0000256" key="2">
    <source>
        <dbReference type="ARBA" id="ARBA00022679"/>
    </source>
</evidence>